<comment type="similarity">
    <text evidence="1">Belongs to the AHA1 family.</text>
</comment>
<dbReference type="SUPFAM" id="SSF55961">
    <property type="entry name" value="Bet v1-like"/>
    <property type="match status" value="1"/>
</dbReference>
<protein>
    <recommendedName>
        <fullName evidence="2">Activator of Hsp90 ATPase homologue 1/2-like C-terminal domain-containing protein</fullName>
    </recommendedName>
</protein>
<evidence type="ECO:0000313" key="4">
    <source>
        <dbReference type="Proteomes" id="UP000313395"/>
    </source>
</evidence>
<dbReference type="AlphaFoldDB" id="A0A5C5EAQ4"/>
<dbReference type="InterPro" id="IPR013538">
    <property type="entry name" value="ASHA1/2-like_C"/>
</dbReference>
<dbReference type="RefSeq" id="WP_140185209.1">
    <property type="nucleotide sequence ID" value="NZ_VENO01000001.1"/>
</dbReference>
<sequence>MKECTQQSKKQNESTIAEFNRIIPHPIESVWRMLTVNEQLQKWFPQLEIEQLQPDGKIRFDFGNGSYEEMTLLKVSEPSSLAFTWDTNIMRFELSGTAEGKLLRSSAKTSSRLPRIHPRLSPAGTLAWKTSLLFWMDMPLSPALRKIGTNFISTTKMNSRHWLKSRKRNHLSGTVEEPLK</sequence>
<accession>A0A5C5EAQ4</accession>
<evidence type="ECO:0000313" key="3">
    <source>
        <dbReference type="EMBL" id="TNV69878.1"/>
    </source>
</evidence>
<dbReference type="Gene3D" id="3.30.530.20">
    <property type="match status" value="1"/>
</dbReference>
<reference evidence="3 4" key="1">
    <citation type="submission" date="2019-06" db="EMBL/GenBank/DDBJ databases">
        <title>Description Trichococcus psychrophilus sp. nov., isolated from a cold spring, by genomic and phenotypic analyses.</title>
        <authorList>
            <person name="Zakharyuk A."/>
        </authorList>
    </citation>
    <scope>NUCLEOTIDE SEQUENCE [LARGE SCALE GENOMIC DNA]</scope>
    <source>
        <strain evidence="3 4">SKBG</strain>
    </source>
</reference>
<organism evidence="3 4">
    <name type="scientific">Trichococcus shcherbakoviae subsp. psychrophilus</name>
    <dbReference type="NCBI Taxonomy" id="2585775"/>
    <lineage>
        <taxon>Bacteria</taxon>
        <taxon>Bacillati</taxon>
        <taxon>Bacillota</taxon>
        <taxon>Bacilli</taxon>
        <taxon>Lactobacillales</taxon>
        <taxon>Carnobacteriaceae</taxon>
        <taxon>Trichococcus</taxon>
    </lineage>
</organism>
<dbReference type="InterPro" id="IPR023393">
    <property type="entry name" value="START-like_dom_sf"/>
</dbReference>
<dbReference type="Proteomes" id="UP000313395">
    <property type="component" value="Unassembled WGS sequence"/>
</dbReference>
<feature type="domain" description="Activator of Hsp90 ATPase homologue 1/2-like C-terminal" evidence="2">
    <location>
        <begin position="25"/>
        <end position="88"/>
    </location>
</feature>
<comment type="caution">
    <text evidence="3">The sequence shown here is derived from an EMBL/GenBank/DDBJ whole genome shotgun (WGS) entry which is preliminary data.</text>
</comment>
<name>A0A5C5EAQ4_9LACT</name>
<evidence type="ECO:0000259" key="2">
    <source>
        <dbReference type="Pfam" id="PF08327"/>
    </source>
</evidence>
<dbReference type="EMBL" id="VENO01000001">
    <property type="protein sequence ID" value="TNV69878.1"/>
    <property type="molecule type" value="Genomic_DNA"/>
</dbReference>
<gene>
    <name evidence="3" type="ORF">FHK04_01160</name>
</gene>
<dbReference type="Pfam" id="PF08327">
    <property type="entry name" value="AHSA1"/>
    <property type="match status" value="1"/>
</dbReference>
<keyword evidence="4" id="KW-1185">Reference proteome</keyword>
<evidence type="ECO:0000256" key="1">
    <source>
        <dbReference type="ARBA" id="ARBA00006817"/>
    </source>
</evidence>
<proteinExistence type="inferred from homology"/>